<dbReference type="SUPFAM" id="SSF52540">
    <property type="entry name" value="P-loop containing nucleoside triphosphate hydrolases"/>
    <property type="match status" value="1"/>
</dbReference>
<accession>A0A9D3YGP7</accession>
<proteinExistence type="predicted"/>
<dbReference type="Pfam" id="PF00271">
    <property type="entry name" value="Helicase_C"/>
    <property type="match status" value="1"/>
</dbReference>
<evidence type="ECO:0000313" key="2">
    <source>
        <dbReference type="EMBL" id="KAH3700274.1"/>
    </source>
</evidence>
<evidence type="ECO:0000259" key="1">
    <source>
        <dbReference type="Pfam" id="PF00271"/>
    </source>
</evidence>
<reference evidence="2" key="2">
    <citation type="submission" date="2020-11" db="EMBL/GenBank/DDBJ databases">
        <authorList>
            <person name="McCartney M.A."/>
            <person name="Auch B."/>
            <person name="Kono T."/>
            <person name="Mallez S."/>
            <person name="Becker A."/>
            <person name="Gohl D.M."/>
            <person name="Silverstein K.A.T."/>
            <person name="Koren S."/>
            <person name="Bechman K.B."/>
            <person name="Herman A."/>
            <person name="Abrahante J.E."/>
            <person name="Garbe J."/>
        </authorList>
    </citation>
    <scope>NUCLEOTIDE SEQUENCE</scope>
    <source>
        <strain evidence="2">Duluth1</strain>
        <tissue evidence="2">Whole animal</tissue>
    </source>
</reference>
<protein>
    <recommendedName>
        <fullName evidence="1">Helicase C-terminal domain-containing protein</fullName>
    </recommendedName>
</protein>
<organism evidence="2 3">
    <name type="scientific">Dreissena polymorpha</name>
    <name type="common">Zebra mussel</name>
    <name type="synonym">Mytilus polymorpha</name>
    <dbReference type="NCBI Taxonomy" id="45954"/>
    <lineage>
        <taxon>Eukaryota</taxon>
        <taxon>Metazoa</taxon>
        <taxon>Spiralia</taxon>
        <taxon>Lophotrochozoa</taxon>
        <taxon>Mollusca</taxon>
        <taxon>Bivalvia</taxon>
        <taxon>Autobranchia</taxon>
        <taxon>Heteroconchia</taxon>
        <taxon>Euheterodonta</taxon>
        <taxon>Imparidentia</taxon>
        <taxon>Neoheterodontei</taxon>
        <taxon>Myida</taxon>
        <taxon>Dreissenoidea</taxon>
        <taxon>Dreissenidae</taxon>
        <taxon>Dreissena</taxon>
    </lineage>
</organism>
<dbReference type="Gene3D" id="3.40.50.300">
    <property type="entry name" value="P-loop containing nucleotide triphosphate hydrolases"/>
    <property type="match status" value="1"/>
</dbReference>
<gene>
    <name evidence="2" type="ORF">DPMN_075248</name>
</gene>
<dbReference type="InterPro" id="IPR001650">
    <property type="entry name" value="Helicase_C-like"/>
</dbReference>
<feature type="domain" description="Helicase C-terminal" evidence="1">
    <location>
        <begin position="5"/>
        <end position="40"/>
    </location>
</feature>
<dbReference type="InterPro" id="IPR027417">
    <property type="entry name" value="P-loop_NTPase"/>
</dbReference>
<name>A0A9D3YGP7_DREPO</name>
<reference evidence="2" key="1">
    <citation type="journal article" date="2019" name="bioRxiv">
        <title>The Genome of the Zebra Mussel, Dreissena polymorpha: A Resource for Invasive Species Research.</title>
        <authorList>
            <person name="McCartney M.A."/>
            <person name="Auch B."/>
            <person name="Kono T."/>
            <person name="Mallez S."/>
            <person name="Zhang Y."/>
            <person name="Obille A."/>
            <person name="Becker A."/>
            <person name="Abrahante J.E."/>
            <person name="Garbe J."/>
            <person name="Badalamenti J.P."/>
            <person name="Herman A."/>
            <person name="Mangelson H."/>
            <person name="Liachko I."/>
            <person name="Sullivan S."/>
            <person name="Sone E.D."/>
            <person name="Koren S."/>
            <person name="Silverstein K.A.T."/>
            <person name="Beckman K.B."/>
            <person name="Gohl D.M."/>
        </authorList>
    </citation>
    <scope>NUCLEOTIDE SEQUENCE</scope>
    <source>
        <strain evidence="2">Duluth1</strain>
        <tissue evidence="2">Whole animal</tissue>
    </source>
</reference>
<comment type="caution">
    <text evidence="2">The sequence shown here is derived from an EMBL/GenBank/DDBJ whole genome shotgun (WGS) entry which is preliminary data.</text>
</comment>
<keyword evidence="3" id="KW-1185">Reference proteome</keyword>
<evidence type="ECO:0000313" key="3">
    <source>
        <dbReference type="Proteomes" id="UP000828390"/>
    </source>
</evidence>
<dbReference type="Proteomes" id="UP000828390">
    <property type="component" value="Unassembled WGS sequence"/>
</dbReference>
<sequence>MGHDDGLIRLLVATSAAGMGVNFKGLNQVINYGVPKNMDTLFSSWEVQVQMELRRWHFYNIVADSVKELIVI</sequence>
<dbReference type="AlphaFoldDB" id="A0A9D3YGP7"/>
<dbReference type="EMBL" id="JAIWYP010000015">
    <property type="protein sequence ID" value="KAH3700274.1"/>
    <property type="molecule type" value="Genomic_DNA"/>
</dbReference>